<keyword evidence="4" id="KW-0479">Metal-binding</keyword>
<evidence type="ECO:0000256" key="1">
    <source>
        <dbReference type="ARBA" id="ARBA00001936"/>
    </source>
</evidence>
<keyword evidence="7" id="KW-0904">Protein phosphatase</keyword>
<feature type="repeat" description="WD" evidence="11">
    <location>
        <begin position="1102"/>
        <end position="1143"/>
    </location>
</feature>
<comment type="caution">
    <text evidence="15">The sequence shown here is derived from an EMBL/GenBank/DDBJ whole genome shotgun (WGS) entry which is preliminary data.</text>
</comment>
<dbReference type="EC" id="3.1.3.16" evidence="12"/>
<dbReference type="GO" id="GO:0004722">
    <property type="term" value="F:protein serine/threonine phosphatase activity"/>
    <property type="evidence" value="ECO:0007669"/>
    <property type="project" value="UniProtKB-EC"/>
</dbReference>
<dbReference type="InterPro" id="IPR050341">
    <property type="entry name" value="PP1_catalytic_subunit"/>
</dbReference>
<dbReference type="SMART" id="SM00320">
    <property type="entry name" value="WD40"/>
    <property type="match status" value="5"/>
</dbReference>
<dbReference type="Pfam" id="PF00149">
    <property type="entry name" value="Metallophos"/>
    <property type="match status" value="1"/>
</dbReference>
<organism evidence="15 16">
    <name type="scientific">Effrenium voratum</name>
    <dbReference type="NCBI Taxonomy" id="2562239"/>
    <lineage>
        <taxon>Eukaryota</taxon>
        <taxon>Sar</taxon>
        <taxon>Alveolata</taxon>
        <taxon>Dinophyceae</taxon>
        <taxon>Suessiales</taxon>
        <taxon>Symbiodiniaceae</taxon>
        <taxon>Effrenium</taxon>
    </lineage>
</organism>
<comment type="similarity">
    <text evidence="12">Belongs to the PPP phosphatase family.</text>
</comment>
<dbReference type="InterPro" id="IPR004843">
    <property type="entry name" value="Calcineurin-like_PHP"/>
</dbReference>
<dbReference type="PROSITE" id="PS00125">
    <property type="entry name" value="SER_THR_PHOSPHATASE"/>
    <property type="match status" value="1"/>
</dbReference>
<dbReference type="PROSITE" id="PS50082">
    <property type="entry name" value="WD_REPEATS_2"/>
    <property type="match status" value="2"/>
</dbReference>
<dbReference type="SUPFAM" id="SSF56300">
    <property type="entry name" value="Metallo-dependent phosphatases"/>
    <property type="match status" value="1"/>
</dbReference>
<evidence type="ECO:0000256" key="9">
    <source>
        <dbReference type="ARBA" id="ARBA00047761"/>
    </source>
</evidence>
<dbReference type="PANTHER" id="PTHR11668">
    <property type="entry name" value="SERINE/THREONINE PROTEIN PHOSPHATASE"/>
    <property type="match status" value="1"/>
</dbReference>
<dbReference type="Proteomes" id="UP001178507">
    <property type="component" value="Unassembled WGS sequence"/>
</dbReference>
<evidence type="ECO:0000256" key="11">
    <source>
        <dbReference type="PROSITE-ProRule" id="PRU00221"/>
    </source>
</evidence>
<evidence type="ECO:0000313" key="16">
    <source>
        <dbReference type="Proteomes" id="UP001178507"/>
    </source>
</evidence>
<dbReference type="GO" id="GO:0005634">
    <property type="term" value="C:nucleus"/>
    <property type="evidence" value="ECO:0007669"/>
    <property type="project" value="TreeGrafter"/>
</dbReference>
<proteinExistence type="inferred from homology"/>
<dbReference type="EMBL" id="CAUJNA010000269">
    <property type="protein sequence ID" value="CAJ1374682.1"/>
    <property type="molecule type" value="Genomic_DNA"/>
</dbReference>
<feature type="repeat" description="WD" evidence="11">
    <location>
        <begin position="967"/>
        <end position="1000"/>
    </location>
</feature>
<dbReference type="InterPro" id="IPR015943">
    <property type="entry name" value="WD40/YVTN_repeat-like_dom_sf"/>
</dbReference>
<keyword evidence="5" id="KW-0677">Repeat</keyword>
<comment type="catalytic activity">
    <reaction evidence="10 12">
        <text>O-phospho-L-threonyl-[protein] + H2O = L-threonyl-[protein] + phosphate</text>
        <dbReference type="Rhea" id="RHEA:47004"/>
        <dbReference type="Rhea" id="RHEA-COMP:11060"/>
        <dbReference type="Rhea" id="RHEA-COMP:11605"/>
        <dbReference type="ChEBI" id="CHEBI:15377"/>
        <dbReference type="ChEBI" id="CHEBI:30013"/>
        <dbReference type="ChEBI" id="CHEBI:43474"/>
        <dbReference type="ChEBI" id="CHEBI:61977"/>
        <dbReference type="EC" id="3.1.3.16"/>
    </reaction>
</comment>
<evidence type="ECO:0000256" key="4">
    <source>
        <dbReference type="ARBA" id="ARBA00022723"/>
    </source>
</evidence>
<dbReference type="Gene3D" id="3.60.21.10">
    <property type="match status" value="1"/>
</dbReference>
<comment type="cofactor">
    <cofactor evidence="1">
        <name>Mn(2+)</name>
        <dbReference type="ChEBI" id="CHEBI:29035"/>
    </cofactor>
</comment>
<dbReference type="SUPFAM" id="SSF50998">
    <property type="entry name" value="Quinoprotein alcohol dehydrogenase-like"/>
    <property type="match status" value="1"/>
</dbReference>
<evidence type="ECO:0000313" key="15">
    <source>
        <dbReference type="EMBL" id="CAJ1374682.1"/>
    </source>
</evidence>
<dbReference type="FunFam" id="3.60.21.10:FF:000212">
    <property type="entry name" value="Serine/threonine-protein phosphatase"/>
    <property type="match status" value="1"/>
</dbReference>
<evidence type="ECO:0000259" key="14">
    <source>
        <dbReference type="PROSITE" id="PS00125"/>
    </source>
</evidence>
<evidence type="ECO:0000256" key="7">
    <source>
        <dbReference type="ARBA" id="ARBA00022912"/>
    </source>
</evidence>
<comment type="catalytic activity">
    <reaction evidence="9">
        <text>O-phospho-L-seryl-[protein] + H2O = L-seryl-[protein] + phosphate</text>
        <dbReference type="Rhea" id="RHEA:20629"/>
        <dbReference type="Rhea" id="RHEA-COMP:9863"/>
        <dbReference type="Rhea" id="RHEA-COMP:11604"/>
        <dbReference type="ChEBI" id="CHEBI:15377"/>
        <dbReference type="ChEBI" id="CHEBI:29999"/>
        <dbReference type="ChEBI" id="CHEBI:43474"/>
        <dbReference type="ChEBI" id="CHEBI:83421"/>
        <dbReference type="EC" id="3.1.3.16"/>
    </reaction>
</comment>
<dbReference type="Pfam" id="PF00400">
    <property type="entry name" value="WD40"/>
    <property type="match status" value="1"/>
</dbReference>
<evidence type="ECO:0000256" key="13">
    <source>
        <dbReference type="SAM" id="MobiDB-lite"/>
    </source>
</evidence>
<feature type="domain" description="Serine/threonine specific protein phosphatases" evidence="14">
    <location>
        <begin position="260"/>
        <end position="265"/>
    </location>
</feature>
<dbReference type="Gene3D" id="2.130.10.10">
    <property type="entry name" value="YVTN repeat-like/Quinoprotein amine dehydrogenase"/>
    <property type="match status" value="2"/>
</dbReference>
<evidence type="ECO:0000256" key="3">
    <source>
        <dbReference type="ARBA" id="ARBA00022574"/>
    </source>
</evidence>
<dbReference type="InterPro" id="IPR029052">
    <property type="entry name" value="Metallo-depent_PP-like"/>
</dbReference>
<sequence>MEPECVEVETAESDGEMQDEVPAEADLTAAPGHATLDGNCDVPTPSGRRATVHQLLTGWMASLRAEESCRDRAQAVNLWHYRRNENACWRLSFLRRAVVGKEGFSVCEACGFGRQAVLCSCAPDPWQPLPEIEPDGSDPQLLLAPSEPPGLEPALTDCALWRHLLRGTHGFSLHGPQTVSLYPDAPEAARSARRRQRNAGWRRWWLTWQKARARVNFAPAPILAPTTVFMPVPVHLAFKVQQYIEQLLREVKFAENFFLLRGNHECASINRIYGFYDECKRRYSIRLWKTFTDCFNCLPVSAVVEEKIVCMHGGLSPELGSMQQIHRVIRPTDVPDTGLLCDLLWSDPEKEISGWGENDRGVSFTFGPDVVMGFLRKHSLDLVCRAHQVVEDGYEFFASRSLVTLFSAPNYCGEFDNSAAIMTVDNRLCCAFQILRPSRLDATLSLPEVSAFLVTRPETDSERPPARAVRRVLFPGNLEEGLFCNLLVKIISVLNDSSIPRAAGCDFLTVLKFPEGAQKAFLFLALAISVQAHWKLRSARASSAGPRPRRSTECCTKYPPRAKQPSGRTYQQEDAGGMRVCFGRQRSLVFPPSLWQPKPDAAAKPSTSLRREYVYGYNGSCRNSLHFISETEIVYPLACLVVVLDVTSNTQRFFEGHTNDVKCLAWNETKQLCISGQDDVKGAQGPKACIWSTETLASLDLPHPGDSRSVCACALGPDGNIAVTFTSEDTKSFYIWRGNFSRLVGRSGPLTPMYSCSSGRQTTHGIFMLDAGCTSSMLTFSTVGESHFKHWVLDLEQRNVKVNQKKGVFGKCPAARNPTGWAWHDQDGTACLVGDNGHIFLVTNHSATAAKRLAPGTGGLGCVARLPDGRWIAGSMEGNIYIGSVFPFKLEEEFHFSQLRGQDVQAFCSTSSARFNSVSVSGHMAVFGAANHIPLRMLCFGFHAIFLGEQALFLVDYLRRELLRVLQVSHSAEAWALDFHPSLSIMATGSAKGGVRFWNVAERTPAVGKVLRSEQNLSLWSLAFRPTDGSLLALGYDKGLLEVVGFPSLQPTFRERLSRASERISSLRFSEDGQFLAAGCWDQEVYLLRVDAEAKVYLYRVLSGNSSSITALQFSGDSRFVMSNSKDCQVLHWSTKDGSLQSSHSVFRDTRWQKPWTCVVGWPVIGLWSDPKYDAPGPPAKPGLTRRITGRWKTESGRSALGELVGLWPGAWAKGPALE</sequence>
<dbReference type="InterPro" id="IPR011047">
    <property type="entry name" value="Quinoprotein_ADH-like_sf"/>
</dbReference>
<evidence type="ECO:0000256" key="5">
    <source>
        <dbReference type="ARBA" id="ARBA00022737"/>
    </source>
</evidence>
<evidence type="ECO:0000256" key="6">
    <source>
        <dbReference type="ARBA" id="ARBA00022801"/>
    </source>
</evidence>
<evidence type="ECO:0000256" key="2">
    <source>
        <dbReference type="ARBA" id="ARBA00006489"/>
    </source>
</evidence>
<evidence type="ECO:0000256" key="12">
    <source>
        <dbReference type="RuleBase" id="RU004273"/>
    </source>
</evidence>
<dbReference type="InterPro" id="IPR055442">
    <property type="entry name" value="Beta-prop_EML-like_2nd"/>
</dbReference>
<dbReference type="InterPro" id="IPR001680">
    <property type="entry name" value="WD40_rpt"/>
</dbReference>
<dbReference type="GO" id="GO:0005737">
    <property type="term" value="C:cytoplasm"/>
    <property type="evidence" value="ECO:0007669"/>
    <property type="project" value="TreeGrafter"/>
</dbReference>
<keyword evidence="8" id="KW-0464">Manganese</keyword>
<dbReference type="PRINTS" id="PR00114">
    <property type="entry name" value="STPHPHTASE"/>
</dbReference>
<comment type="similarity">
    <text evidence="2">Belongs to the WD repeat EMAP family.</text>
</comment>
<reference evidence="15" key="1">
    <citation type="submission" date="2023-08" db="EMBL/GenBank/DDBJ databases">
        <authorList>
            <person name="Chen Y."/>
            <person name="Shah S."/>
            <person name="Dougan E. K."/>
            <person name="Thang M."/>
            <person name="Chan C."/>
        </authorList>
    </citation>
    <scope>NUCLEOTIDE SEQUENCE</scope>
</reference>
<dbReference type="Pfam" id="PF23414">
    <property type="entry name" value="Beta-prop_EML_2"/>
    <property type="match status" value="1"/>
</dbReference>
<evidence type="ECO:0000256" key="10">
    <source>
        <dbReference type="ARBA" id="ARBA00048336"/>
    </source>
</evidence>
<gene>
    <name evidence="15" type="ORF">EVOR1521_LOCUS4168</name>
</gene>
<dbReference type="AlphaFoldDB" id="A0AA36HSX4"/>
<accession>A0AA36HSX4</accession>
<protein>
    <recommendedName>
        <fullName evidence="12">Serine/threonine-protein phosphatase</fullName>
        <ecNumber evidence="12">3.1.3.16</ecNumber>
    </recommendedName>
</protein>
<dbReference type="PANTHER" id="PTHR11668:SF300">
    <property type="entry name" value="SERINE_THREONINE-PROTEIN PHOSPHATASE"/>
    <property type="match status" value="1"/>
</dbReference>
<dbReference type="InterPro" id="IPR006186">
    <property type="entry name" value="Ser/Thr-sp_prot-phosphatase"/>
</dbReference>
<evidence type="ECO:0000256" key="8">
    <source>
        <dbReference type="ARBA" id="ARBA00023211"/>
    </source>
</evidence>
<keyword evidence="3 11" id="KW-0853">WD repeat</keyword>
<keyword evidence="16" id="KW-1185">Reference proteome</keyword>
<dbReference type="InterPro" id="IPR005108">
    <property type="entry name" value="HELP"/>
</dbReference>
<dbReference type="GO" id="GO:0046872">
    <property type="term" value="F:metal ion binding"/>
    <property type="evidence" value="ECO:0007669"/>
    <property type="project" value="UniProtKB-KW"/>
</dbReference>
<feature type="region of interest" description="Disordered" evidence="13">
    <location>
        <begin position="541"/>
        <end position="572"/>
    </location>
</feature>
<dbReference type="Pfam" id="PF03451">
    <property type="entry name" value="HELP"/>
    <property type="match status" value="1"/>
</dbReference>
<dbReference type="SMART" id="SM00156">
    <property type="entry name" value="PP2Ac"/>
    <property type="match status" value="1"/>
</dbReference>
<keyword evidence="6 12" id="KW-0378">Hydrolase</keyword>
<name>A0AA36HSX4_9DINO</name>